<dbReference type="AlphaFoldDB" id="G4TZJ3"/>
<protein>
    <submittedName>
        <fullName evidence="1">Uncharacterized protein</fullName>
    </submittedName>
</protein>
<dbReference type="EMBL" id="CAFZ01000958">
    <property type="protein sequence ID" value="CCA76736.1"/>
    <property type="molecule type" value="Genomic_DNA"/>
</dbReference>
<feature type="non-terminal residue" evidence="1">
    <location>
        <position position="213"/>
    </location>
</feature>
<organism evidence="1 2">
    <name type="scientific">Serendipita indica (strain DSM 11827)</name>
    <name type="common">Root endophyte fungus</name>
    <name type="synonym">Piriformospora indica</name>
    <dbReference type="NCBI Taxonomy" id="1109443"/>
    <lineage>
        <taxon>Eukaryota</taxon>
        <taxon>Fungi</taxon>
        <taxon>Dikarya</taxon>
        <taxon>Basidiomycota</taxon>
        <taxon>Agaricomycotina</taxon>
        <taxon>Agaricomycetes</taxon>
        <taxon>Sebacinales</taxon>
        <taxon>Serendipitaceae</taxon>
        <taxon>Serendipita</taxon>
    </lineage>
</organism>
<comment type="caution">
    <text evidence="1">The sequence shown here is derived from an EMBL/GenBank/DDBJ whole genome shotgun (WGS) entry which is preliminary data.</text>
</comment>
<reference evidence="1 2" key="1">
    <citation type="journal article" date="2011" name="PLoS Pathog.">
        <title>Endophytic Life Strategies Decoded by Genome and Transcriptome Analyses of the Mutualistic Root Symbiont Piriformospora indica.</title>
        <authorList>
            <person name="Zuccaro A."/>
            <person name="Lahrmann U."/>
            <person name="Guldener U."/>
            <person name="Langen G."/>
            <person name="Pfiffi S."/>
            <person name="Biedenkopf D."/>
            <person name="Wong P."/>
            <person name="Samans B."/>
            <person name="Grimm C."/>
            <person name="Basiewicz M."/>
            <person name="Murat C."/>
            <person name="Martin F."/>
            <person name="Kogel K.H."/>
        </authorList>
    </citation>
    <scope>NUCLEOTIDE SEQUENCE [LARGE SCALE GENOMIC DNA]</scope>
    <source>
        <strain evidence="1 2">DSM 11827</strain>
    </source>
</reference>
<evidence type="ECO:0000313" key="2">
    <source>
        <dbReference type="Proteomes" id="UP000007148"/>
    </source>
</evidence>
<dbReference type="HOGENOM" id="CLU_1297145_0_0_1"/>
<dbReference type="InParanoid" id="G4TZJ3"/>
<accession>G4TZJ3</accession>
<sequence length="213" mass="24563">MTQIKDYNAPLPFDIWHRILFHLSALLGPFSNLDHVKTLPAQRRLLSWETGRPYMKQWLDLRLVCREWADWNWIPLRSFRDQDQDHTRARGPVSWIHIDATDTTLTRFCEFIRPTLVASQIVTLSISTKSTECAKKALESGKLLPNVRNLSVDASCWIPLFWTRLYSSFPDVTTLRLRNIGGGDDSLQNIPEEMILLSLQYLELDNVIGGIVA</sequence>
<name>G4TZJ3_SERID</name>
<dbReference type="Proteomes" id="UP000007148">
    <property type="component" value="Unassembled WGS sequence"/>
</dbReference>
<keyword evidence="2" id="KW-1185">Reference proteome</keyword>
<evidence type="ECO:0000313" key="1">
    <source>
        <dbReference type="EMBL" id="CCA76736.1"/>
    </source>
</evidence>
<proteinExistence type="predicted"/>
<gene>
    <name evidence="1" type="ORF">PIIN_10724</name>
</gene>